<dbReference type="Proteomes" id="UP001328107">
    <property type="component" value="Unassembled WGS sequence"/>
</dbReference>
<comment type="caution">
    <text evidence="1">The sequence shown here is derived from an EMBL/GenBank/DDBJ whole genome shotgun (WGS) entry which is preliminary data.</text>
</comment>
<name>A0AAN5DCL8_9BILA</name>
<evidence type="ECO:0000313" key="2">
    <source>
        <dbReference type="Proteomes" id="UP001328107"/>
    </source>
</evidence>
<accession>A0AAN5DCL8</accession>
<gene>
    <name evidence="1" type="ORF">PMAYCL1PPCAC_30893</name>
</gene>
<sequence length="143" mass="16593">SVFVSQFCVYQRDRFVKKCHGKVDSSEVAFCKSYPSSCSTVGNILPIMTYCGRHYKKYRPLCTSEETNPKAEQFCLAFEQFCLSDGGKAANKEVPSRPVLQRCQDVVKEARKVCNPMPREADEFNYVRCKRFVEKCRKYVDWL</sequence>
<dbReference type="AlphaFoldDB" id="A0AAN5DCL8"/>
<organism evidence="1 2">
    <name type="scientific">Pristionchus mayeri</name>
    <dbReference type="NCBI Taxonomy" id="1317129"/>
    <lineage>
        <taxon>Eukaryota</taxon>
        <taxon>Metazoa</taxon>
        <taxon>Ecdysozoa</taxon>
        <taxon>Nematoda</taxon>
        <taxon>Chromadorea</taxon>
        <taxon>Rhabditida</taxon>
        <taxon>Rhabditina</taxon>
        <taxon>Diplogasteromorpha</taxon>
        <taxon>Diplogasteroidea</taxon>
        <taxon>Neodiplogasteridae</taxon>
        <taxon>Pristionchus</taxon>
    </lineage>
</organism>
<keyword evidence="2" id="KW-1185">Reference proteome</keyword>
<evidence type="ECO:0000313" key="1">
    <source>
        <dbReference type="EMBL" id="GMR60698.1"/>
    </source>
</evidence>
<proteinExistence type="predicted"/>
<dbReference type="EMBL" id="BTRK01000006">
    <property type="protein sequence ID" value="GMR60698.1"/>
    <property type="molecule type" value="Genomic_DNA"/>
</dbReference>
<feature type="non-terminal residue" evidence="1">
    <location>
        <position position="1"/>
    </location>
</feature>
<protein>
    <submittedName>
        <fullName evidence="1">Uncharacterized protein</fullName>
    </submittedName>
</protein>
<reference evidence="2" key="1">
    <citation type="submission" date="2022-10" db="EMBL/GenBank/DDBJ databases">
        <title>Genome assembly of Pristionchus species.</title>
        <authorList>
            <person name="Yoshida K."/>
            <person name="Sommer R.J."/>
        </authorList>
    </citation>
    <scope>NUCLEOTIDE SEQUENCE [LARGE SCALE GENOMIC DNA]</scope>
    <source>
        <strain evidence="2">RS5460</strain>
    </source>
</reference>